<dbReference type="Proteomes" id="UP000012062">
    <property type="component" value="Unassembled WGS sequence"/>
</dbReference>
<proteinExistence type="predicted"/>
<name>M5EYY0_9HYPH</name>
<dbReference type="EMBL" id="CAUM01000158">
    <property type="protein sequence ID" value="CCV09170.1"/>
    <property type="molecule type" value="Genomic_DNA"/>
</dbReference>
<evidence type="ECO:0000313" key="1">
    <source>
        <dbReference type="EMBL" id="CCV09170.1"/>
    </source>
</evidence>
<accession>M5EYY0</accession>
<dbReference type="AlphaFoldDB" id="M5EYY0"/>
<protein>
    <submittedName>
        <fullName evidence="1">Uncharacterized protein</fullName>
    </submittedName>
</protein>
<sequence>MPFVLPAPFFRRKTGPRLNVALRGIDGSLAGPSHREIVKVLIVSRVHADWADPGDHLSDRIRGVSPAVRSGMRTIVSSLPENVTVPAVRQPPNSSL</sequence>
<comment type="caution">
    <text evidence="1">The sequence shown here is derived from an EMBL/GenBank/DDBJ whole genome shotgun (WGS) entry which is preliminary data.</text>
</comment>
<reference evidence="1 2" key="1">
    <citation type="submission" date="2013-02" db="EMBL/GenBank/DDBJ databases">
        <authorList>
            <person name="Genoscope - CEA"/>
        </authorList>
    </citation>
    <scope>NUCLEOTIDE SEQUENCE [LARGE SCALE GENOMIC DNA]</scope>
    <source>
        <strain evidence="1 2">STM 2683</strain>
    </source>
</reference>
<evidence type="ECO:0000313" key="2">
    <source>
        <dbReference type="Proteomes" id="UP000012062"/>
    </source>
</evidence>
<organism evidence="1 2">
    <name type="scientific">Mesorhizobium metallidurans STM 2683</name>
    <dbReference type="NCBI Taxonomy" id="1297569"/>
    <lineage>
        <taxon>Bacteria</taxon>
        <taxon>Pseudomonadati</taxon>
        <taxon>Pseudomonadota</taxon>
        <taxon>Alphaproteobacteria</taxon>
        <taxon>Hyphomicrobiales</taxon>
        <taxon>Phyllobacteriaceae</taxon>
        <taxon>Mesorhizobium</taxon>
    </lineage>
</organism>
<gene>
    <name evidence="1" type="ORF">MESS2_870023</name>
</gene>
<keyword evidence="2" id="KW-1185">Reference proteome</keyword>